<dbReference type="InterPro" id="IPR029033">
    <property type="entry name" value="His_PPase_superfam"/>
</dbReference>
<name>A0ABR9EEX8_9GAMM</name>
<comment type="caution">
    <text evidence="1">The sequence shown here is derived from an EMBL/GenBank/DDBJ whole genome shotgun (WGS) entry which is preliminary data.</text>
</comment>
<reference evidence="1 2" key="1">
    <citation type="submission" date="2015-03" db="EMBL/GenBank/DDBJ databases">
        <title>Genome sequence of Pseudoalteromonas aurantia.</title>
        <authorList>
            <person name="Xie B.-B."/>
            <person name="Rong J.-C."/>
            <person name="Qin Q.-L."/>
            <person name="Zhang Y.-Z."/>
        </authorList>
    </citation>
    <scope>NUCLEOTIDE SEQUENCE [LARGE SCALE GENOMIC DNA]</scope>
    <source>
        <strain evidence="1 2">208</strain>
    </source>
</reference>
<protein>
    <submittedName>
        <fullName evidence="1">Alpha-ribazole phosphatase</fullName>
    </submittedName>
</protein>
<evidence type="ECO:0000313" key="1">
    <source>
        <dbReference type="EMBL" id="MBE0369535.1"/>
    </source>
</evidence>
<dbReference type="RefSeq" id="WP_192508758.1">
    <property type="nucleotide sequence ID" value="NZ_AQGV01000013.1"/>
</dbReference>
<dbReference type="InterPro" id="IPR050275">
    <property type="entry name" value="PGM_Phosphatase"/>
</dbReference>
<dbReference type="EMBL" id="AQGV01000013">
    <property type="protein sequence ID" value="MBE0369535.1"/>
    <property type="molecule type" value="Genomic_DNA"/>
</dbReference>
<keyword evidence="2" id="KW-1185">Reference proteome</keyword>
<dbReference type="Proteomes" id="UP000615755">
    <property type="component" value="Unassembled WGS sequence"/>
</dbReference>
<dbReference type="Gene3D" id="3.40.50.1240">
    <property type="entry name" value="Phosphoglycerate mutase-like"/>
    <property type="match status" value="1"/>
</dbReference>
<dbReference type="Pfam" id="PF00300">
    <property type="entry name" value="His_Phos_1"/>
    <property type="match status" value="1"/>
</dbReference>
<dbReference type="PANTHER" id="PTHR48100">
    <property type="entry name" value="BROAD-SPECIFICITY PHOSPHATASE YOR283W-RELATED"/>
    <property type="match status" value="1"/>
</dbReference>
<gene>
    <name evidence="1" type="primary">cobC2</name>
    <name evidence="1" type="ORF">PAUR_a4061</name>
</gene>
<sequence length="199" mass="22729">MQSTWYFLRHGEIVEQGILCGRSDINLSPLGWQQLEDVTKGITAVTQIFSSPLVRCSKFATKISEQRQLSVEIVDDLQEMDFGLWDGKPFEWLWCNTDKPSIGDFWADPWSHTPQGAESMTNFHLRVQTWWQSQLAIPNDECSLVITHAGVIKQLLAMILQFPSNSVKQLSIFDVGYASVIKVQVYYDEQGVAWPKVVF</sequence>
<dbReference type="SUPFAM" id="SSF53254">
    <property type="entry name" value="Phosphoglycerate mutase-like"/>
    <property type="match status" value="1"/>
</dbReference>
<dbReference type="SMART" id="SM00855">
    <property type="entry name" value="PGAM"/>
    <property type="match status" value="1"/>
</dbReference>
<organism evidence="1 2">
    <name type="scientific">Pseudoalteromonas aurantia 208</name>
    <dbReference type="NCBI Taxonomy" id="1314867"/>
    <lineage>
        <taxon>Bacteria</taxon>
        <taxon>Pseudomonadati</taxon>
        <taxon>Pseudomonadota</taxon>
        <taxon>Gammaproteobacteria</taxon>
        <taxon>Alteromonadales</taxon>
        <taxon>Pseudoalteromonadaceae</taxon>
        <taxon>Pseudoalteromonas</taxon>
    </lineage>
</organism>
<accession>A0ABR9EEX8</accession>
<dbReference type="CDD" id="cd07067">
    <property type="entry name" value="HP_PGM_like"/>
    <property type="match status" value="1"/>
</dbReference>
<dbReference type="InterPro" id="IPR013078">
    <property type="entry name" value="His_Pase_superF_clade-1"/>
</dbReference>
<dbReference type="PANTHER" id="PTHR48100:SF1">
    <property type="entry name" value="HISTIDINE PHOSPHATASE FAMILY PROTEIN-RELATED"/>
    <property type="match status" value="1"/>
</dbReference>
<proteinExistence type="predicted"/>
<evidence type="ECO:0000313" key="2">
    <source>
        <dbReference type="Proteomes" id="UP000615755"/>
    </source>
</evidence>